<reference evidence="8" key="1">
    <citation type="submission" date="2019-06" db="EMBL/GenBank/DDBJ databases">
        <authorList>
            <consortium name="Wellcome Sanger Institute Data Sharing"/>
        </authorList>
    </citation>
    <scope>NUCLEOTIDE SEQUENCE [LARGE SCALE GENOMIC DNA]</scope>
</reference>
<dbReference type="GO" id="GO:0005737">
    <property type="term" value="C:cytoplasm"/>
    <property type="evidence" value="ECO:0007669"/>
    <property type="project" value="UniProtKB-SubCell"/>
</dbReference>
<evidence type="ECO:0000256" key="6">
    <source>
        <dbReference type="RuleBase" id="RU361155"/>
    </source>
</evidence>
<dbReference type="PANTHER" id="PTHR11783">
    <property type="entry name" value="SULFOTRANSFERASE SULT"/>
    <property type="match status" value="1"/>
</dbReference>
<accession>A0A667XV97</accession>
<dbReference type="GO" id="GO:0051923">
    <property type="term" value="P:sulfation"/>
    <property type="evidence" value="ECO:0007669"/>
    <property type="project" value="Ensembl"/>
</dbReference>
<reference evidence="8" key="3">
    <citation type="submission" date="2025-09" db="UniProtKB">
        <authorList>
            <consortium name="Ensembl"/>
        </authorList>
    </citation>
    <scope>IDENTIFICATION</scope>
</reference>
<evidence type="ECO:0000313" key="8">
    <source>
        <dbReference type="Ensembl" id="ENSMMDP00005018243.1"/>
    </source>
</evidence>
<keyword evidence="4 6" id="KW-0808">Transferase</keyword>
<dbReference type="Gene3D" id="3.40.50.300">
    <property type="entry name" value="P-loop containing nucleotide triphosphate hydrolases"/>
    <property type="match status" value="1"/>
</dbReference>
<evidence type="ECO:0000256" key="3">
    <source>
        <dbReference type="ARBA" id="ARBA00022490"/>
    </source>
</evidence>
<protein>
    <recommendedName>
        <fullName evidence="6">Sulfotransferase</fullName>
        <ecNumber evidence="6">2.8.2.-</ecNumber>
    </recommendedName>
</protein>
<dbReference type="InParanoid" id="A0A667XV97"/>
<evidence type="ECO:0000259" key="7">
    <source>
        <dbReference type="Pfam" id="PF00685"/>
    </source>
</evidence>
<dbReference type="GO" id="GO:0008146">
    <property type="term" value="F:sulfotransferase activity"/>
    <property type="evidence" value="ECO:0007669"/>
    <property type="project" value="Ensembl"/>
</dbReference>
<reference evidence="8" key="2">
    <citation type="submission" date="2025-08" db="UniProtKB">
        <authorList>
            <consortium name="Ensembl"/>
        </authorList>
    </citation>
    <scope>IDENTIFICATION</scope>
</reference>
<dbReference type="GO" id="GO:0033574">
    <property type="term" value="P:response to testosterone"/>
    <property type="evidence" value="ECO:0007669"/>
    <property type="project" value="Ensembl"/>
</dbReference>
<comment type="subcellular location">
    <subcellularLocation>
        <location evidence="1">Cytoplasm</location>
    </subcellularLocation>
</comment>
<comment type="similarity">
    <text evidence="2 6">Belongs to the sulfotransferase 1 family.</text>
</comment>
<dbReference type="Ensembl" id="ENSMMDT00005018690.1">
    <property type="protein sequence ID" value="ENSMMDP00005018243.1"/>
    <property type="gene ID" value="ENSMMDG00005009114.1"/>
</dbReference>
<evidence type="ECO:0000256" key="5">
    <source>
        <dbReference type="ARBA" id="ARBA00022939"/>
    </source>
</evidence>
<proteinExistence type="inferred from homology"/>
<evidence type="ECO:0000256" key="4">
    <source>
        <dbReference type="ARBA" id="ARBA00022679"/>
    </source>
</evidence>
<dbReference type="GO" id="GO:0006805">
    <property type="term" value="P:xenobiotic metabolic process"/>
    <property type="evidence" value="ECO:0007669"/>
    <property type="project" value="UniProtKB-ARBA"/>
</dbReference>
<keyword evidence="9" id="KW-1185">Reference proteome</keyword>
<dbReference type="EC" id="2.8.2.-" evidence="6"/>
<dbReference type="SUPFAM" id="SSF52540">
    <property type="entry name" value="P-loop containing nucleoside triphosphate hydrolases"/>
    <property type="match status" value="1"/>
</dbReference>
<evidence type="ECO:0000313" key="9">
    <source>
        <dbReference type="Proteomes" id="UP000472263"/>
    </source>
</evidence>
<dbReference type="GeneTree" id="ENSGT00940000166159"/>
<organism evidence="8 9">
    <name type="scientific">Myripristis murdjan</name>
    <name type="common">pinecone soldierfish</name>
    <dbReference type="NCBI Taxonomy" id="586833"/>
    <lineage>
        <taxon>Eukaryota</taxon>
        <taxon>Metazoa</taxon>
        <taxon>Chordata</taxon>
        <taxon>Craniata</taxon>
        <taxon>Vertebrata</taxon>
        <taxon>Euteleostomi</taxon>
        <taxon>Actinopterygii</taxon>
        <taxon>Neopterygii</taxon>
        <taxon>Teleostei</taxon>
        <taxon>Neoteleostei</taxon>
        <taxon>Acanthomorphata</taxon>
        <taxon>Holocentriformes</taxon>
        <taxon>Holocentridae</taxon>
        <taxon>Myripristis</taxon>
    </lineage>
</organism>
<dbReference type="GO" id="GO:0009725">
    <property type="term" value="P:response to hormone"/>
    <property type="evidence" value="ECO:0007669"/>
    <property type="project" value="Ensembl"/>
</dbReference>
<dbReference type="AlphaFoldDB" id="A0A667XV97"/>
<dbReference type="Pfam" id="PF00685">
    <property type="entry name" value="Sulfotransfer_1"/>
    <property type="match status" value="1"/>
</dbReference>
<evidence type="ECO:0000256" key="2">
    <source>
        <dbReference type="ARBA" id="ARBA00005771"/>
    </source>
</evidence>
<sequence length="291" mass="33223">MSSGRYLLHHGLLLPTVAHTKESLKYAQDFHVEDTDVFVVTYPKSGTTWMQEIIPLVLNGGDLTPVQTIPNWDRVPWLEETRTALVVDHLTSPRALATHLPYQLMPASFFSSKAKVIYVTRNPKDVMVSSYHFHKMASFLDDPGTFEEFMDKFLKGKVLFGKWTDHVKSWRHADLGDRILHITYEEMNQDLHGALRRFSDFLGCNLSEEAIDGIAHQCCFNNMRKNSMSNYSLVPQNIMDSSKSPFLRKGISGDWKNHFSPEQEAQFSSVIAAEMEGESLSFPWDLECVCV</sequence>
<dbReference type="GO" id="GO:0006584">
    <property type="term" value="P:catecholamine metabolic process"/>
    <property type="evidence" value="ECO:0007669"/>
    <property type="project" value="UniProtKB-KW"/>
</dbReference>
<dbReference type="FunCoup" id="A0A667XV97">
    <property type="interactions" value="67"/>
</dbReference>
<dbReference type="InterPro" id="IPR000863">
    <property type="entry name" value="Sulfotransferase_dom"/>
</dbReference>
<name>A0A667XV97_9TELE</name>
<evidence type="ECO:0000256" key="1">
    <source>
        <dbReference type="ARBA" id="ARBA00004496"/>
    </source>
</evidence>
<keyword evidence="3" id="KW-0963">Cytoplasm</keyword>
<keyword evidence="5" id="KW-0128">Catecholamine metabolism</keyword>
<dbReference type="FunFam" id="3.40.50.300:FF:000433">
    <property type="entry name" value="Estrogen sulfotransferase"/>
    <property type="match status" value="1"/>
</dbReference>
<dbReference type="InterPro" id="IPR027417">
    <property type="entry name" value="P-loop_NTPase"/>
</dbReference>
<feature type="domain" description="Sulfotransferase" evidence="7">
    <location>
        <begin position="34"/>
        <end position="277"/>
    </location>
</feature>
<dbReference type="Proteomes" id="UP000472263">
    <property type="component" value="Chromosome 16"/>
</dbReference>
<gene>
    <name evidence="8" type="primary">sult2st3</name>
</gene>